<dbReference type="EMBL" id="AAOF01000001">
    <property type="protein sequence ID" value="EAR23247.1"/>
    <property type="molecule type" value="Genomic_DNA"/>
</dbReference>
<evidence type="ECO:0000313" key="1">
    <source>
        <dbReference type="EMBL" id="EAR23247.1"/>
    </source>
</evidence>
<sequence length="65" mass="6799">MVVSELVQAARFRNLLIKWNSSAPGLAEAAGGFIVADSVSSCIELLEGEAGFEVVEAWGSDLSLS</sequence>
<protein>
    <submittedName>
        <fullName evidence="1">Uncharacterized protein</fullName>
    </submittedName>
</protein>
<accession>A4BLQ9</accession>
<reference evidence="1 2" key="1">
    <citation type="submission" date="2006-02" db="EMBL/GenBank/DDBJ databases">
        <authorList>
            <person name="Waterbury J."/>
            <person name="Ferriera S."/>
            <person name="Johnson J."/>
            <person name="Kravitz S."/>
            <person name="Halpern A."/>
            <person name="Remington K."/>
            <person name="Beeson K."/>
            <person name="Tran B."/>
            <person name="Rogers Y.-H."/>
            <person name="Friedman R."/>
            <person name="Venter J.C."/>
        </authorList>
    </citation>
    <scope>NUCLEOTIDE SEQUENCE [LARGE SCALE GENOMIC DNA]</scope>
    <source>
        <strain evidence="1 2">Nb-231</strain>
    </source>
</reference>
<gene>
    <name evidence="1" type="ORF">NB231_15543</name>
</gene>
<comment type="caution">
    <text evidence="1">The sequence shown here is derived from an EMBL/GenBank/DDBJ whole genome shotgun (WGS) entry which is preliminary data.</text>
</comment>
<proteinExistence type="predicted"/>
<dbReference type="AlphaFoldDB" id="A4BLQ9"/>
<dbReference type="HOGENOM" id="CLU_2845368_0_0_6"/>
<name>A4BLQ9_9GAMM</name>
<dbReference type="Proteomes" id="UP000003374">
    <property type="component" value="Unassembled WGS sequence"/>
</dbReference>
<evidence type="ECO:0000313" key="2">
    <source>
        <dbReference type="Proteomes" id="UP000003374"/>
    </source>
</evidence>
<organism evidence="1 2">
    <name type="scientific">Nitrococcus mobilis Nb-231</name>
    <dbReference type="NCBI Taxonomy" id="314278"/>
    <lineage>
        <taxon>Bacteria</taxon>
        <taxon>Pseudomonadati</taxon>
        <taxon>Pseudomonadota</taxon>
        <taxon>Gammaproteobacteria</taxon>
        <taxon>Chromatiales</taxon>
        <taxon>Ectothiorhodospiraceae</taxon>
        <taxon>Nitrococcus</taxon>
    </lineage>
</organism>
<keyword evidence="2" id="KW-1185">Reference proteome</keyword>